<evidence type="ECO:0000256" key="6">
    <source>
        <dbReference type="ARBA" id="ARBA00018724"/>
    </source>
</evidence>
<dbReference type="FunFam" id="3.20.20.70:FF:000151">
    <property type="entry name" value="Tryptophan synthase"/>
    <property type="match status" value="1"/>
</dbReference>
<dbReference type="InterPro" id="IPR002028">
    <property type="entry name" value="Trp_synthase_suA"/>
</dbReference>
<dbReference type="InterPro" id="IPR001926">
    <property type="entry name" value="TrpB-like_PALP"/>
</dbReference>
<dbReference type="FunFam" id="3.40.50.1100:FF:000001">
    <property type="entry name" value="Tryptophan synthase beta chain"/>
    <property type="match status" value="1"/>
</dbReference>
<dbReference type="InterPro" id="IPR023026">
    <property type="entry name" value="Trp_synth_beta/beta-like"/>
</dbReference>
<dbReference type="CDD" id="cd06446">
    <property type="entry name" value="Trp-synth_B"/>
    <property type="match status" value="1"/>
</dbReference>
<dbReference type="InterPro" id="IPR018204">
    <property type="entry name" value="Trp_synthase_alpha_AS"/>
</dbReference>
<gene>
    <name evidence="15" type="ORF">IWQ60_006175</name>
</gene>
<dbReference type="PANTHER" id="PTHR48077:SF3">
    <property type="entry name" value="TRYPTOPHAN SYNTHASE"/>
    <property type="match status" value="1"/>
</dbReference>
<dbReference type="EMBL" id="JANBPT010000362">
    <property type="protein sequence ID" value="KAJ1922974.1"/>
    <property type="molecule type" value="Genomic_DNA"/>
</dbReference>
<keyword evidence="10 13" id="KW-0057">Aromatic amino acid biosynthesis</keyword>
<sequence>MATALREAFKRSADKGRPALVTYLTGAFPTAECTPDLMLACERGGADIVEVGLPFTDPLADGPTIQKALFTALENGSSLERCLDYVRQARAAGLTIPVVLMGYYNPIYNYGEEAFVRTAAEAGVQGFIVVDLPPEEADAFRQVCSKYGLSNVPLVTPVTSEDRIRHLAQMADGFIYAVSRMGVTGARETMHGGLNDYLARIQRYAKVPIAVGFGVSTAEHFRDAGRQAEGVIIGSRLITLLRDAQPEERVAAVEQFCREVTALAEPRPFVDKFIQTATAVADEAEADAPGAAADRLEKVNPARFGPFGGRYVPEALFNCVEQLEAAYNEAKASPEFWKELEELHNYTGRQSKLQFADRLTEHCGGARIWLKREDLNHTGSHKINNAIGQILLAKRLGKTRIIAETGAGQHGVATATVCAKFGFECVIYMGSEDIRRQALNVFRIRMLGAEVVPVTVGTATLKDATNEAMRDWVTNVSNTHYIVGSAIGPHPFPTLVRDFQSCIGRETRAQMLERVGKLPDAVVACVGGGSNAIGMFHPFIEDKSVRLIGAEAAGDGVDTEKHSATLTRGRGGVFHGTYTYLLQDAKGQICETHSISAGLDYPGVGPEHSYLHSIKRAEYLAVDNVGCLDGFRSLTQLEGVIPALETSHAVYAAMDLARSMTKDQDIVICVSGRGDKDVHTVAEVLPTLGPKIGWDLRFEDQQKF</sequence>
<keyword evidence="16" id="KW-1185">Reference proteome</keyword>
<dbReference type="NCBIfam" id="TIGR00262">
    <property type="entry name" value="trpA"/>
    <property type="match status" value="1"/>
</dbReference>
<evidence type="ECO:0000256" key="7">
    <source>
        <dbReference type="ARBA" id="ARBA00022605"/>
    </source>
</evidence>
<keyword evidence="9 13" id="KW-0663">Pyridoxal phosphate</keyword>
<dbReference type="PROSITE" id="PS00168">
    <property type="entry name" value="TRP_SYNTHASE_BETA"/>
    <property type="match status" value="1"/>
</dbReference>
<dbReference type="PANTHER" id="PTHR48077">
    <property type="entry name" value="TRYPTOPHAN SYNTHASE-RELATED"/>
    <property type="match status" value="1"/>
</dbReference>
<dbReference type="PROSITE" id="PS00167">
    <property type="entry name" value="TRP_SYNTHASE_ALPHA"/>
    <property type="match status" value="1"/>
</dbReference>
<evidence type="ECO:0000256" key="5">
    <source>
        <dbReference type="ARBA" id="ARBA00012043"/>
    </source>
</evidence>
<evidence type="ECO:0000256" key="3">
    <source>
        <dbReference type="ARBA" id="ARBA00005761"/>
    </source>
</evidence>
<dbReference type="CDD" id="cd04724">
    <property type="entry name" value="Tryptophan_synthase_alpha"/>
    <property type="match status" value="1"/>
</dbReference>
<comment type="similarity">
    <text evidence="4">In the N-terminal section; belongs to the TrpA family.</text>
</comment>
<keyword evidence="7 13" id="KW-0028">Amino-acid biosynthesis</keyword>
<protein>
    <recommendedName>
        <fullName evidence="6 13">Tryptophan synthase</fullName>
        <ecNumber evidence="5 13">4.2.1.20</ecNumber>
    </recommendedName>
</protein>
<dbReference type="Pfam" id="PF00290">
    <property type="entry name" value="Trp_syntA"/>
    <property type="match status" value="1"/>
</dbReference>
<evidence type="ECO:0000256" key="1">
    <source>
        <dbReference type="ARBA" id="ARBA00001933"/>
    </source>
</evidence>
<comment type="similarity">
    <text evidence="3">In the C-terminal section; belongs to the TrpB family.</text>
</comment>
<dbReference type="OrthoDB" id="10050244at2759"/>
<evidence type="ECO:0000313" key="15">
    <source>
        <dbReference type="EMBL" id="KAJ1922974.1"/>
    </source>
</evidence>
<dbReference type="NCBIfam" id="TIGR00263">
    <property type="entry name" value="trpB"/>
    <property type="match status" value="1"/>
</dbReference>
<dbReference type="InterPro" id="IPR006653">
    <property type="entry name" value="Trp_synth_b_CS"/>
</dbReference>
<evidence type="ECO:0000256" key="13">
    <source>
        <dbReference type="RuleBase" id="RU003663"/>
    </source>
</evidence>
<dbReference type="InterPro" id="IPR036052">
    <property type="entry name" value="TrpB-like_PALP_sf"/>
</dbReference>
<dbReference type="HAMAP" id="MF_00131">
    <property type="entry name" value="Trp_synth_alpha"/>
    <property type="match status" value="1"/>
</dbReference>
<dbReference type="GO" id="GO:0005737">
    <property type="term" value="C:cytoplasm"/>
    <property type="evidence" value="ECO:0007669"/>
    <property type="project" value="TreeGrafter"/>
</dbReference>
<dbReference type="GO" id="GO:0004834">
    <property type="term" value="F:tryptophan synthase activity"/>
    <property type="evidence" value="ECO:0007669"/>
    <property type="project" value="UniProtKB-EC"/>
</dbReference>
<proteinExistence type="inferred from homology"/>
<keyword evidence="8 13" id="KW-0822">Tryptophan biosynthesis</keyword>
<dbReference type="Pfam" id="PF00291">
    <property type="entry name" value="PALP"/>
    <property type="match status" value="1"/>
</dbReference>
<dbReference type="InterPro" id="IPR011060">
    <property type="entry name" value="RibuloseP-bd_barrel"/>
</dbReference>
<comment type="caution">
    <text evidence="15">The sequence shown here is derived from an EMBL/GenBank/DDBJ whole genome shotgun (WGS) entry which is preliminary data.</text>
</comment>
<evidence type="ECO:0000259" key="14">
    <source>
        <dbReference type="Pfam" id="PF00291"/>
    </source>
</evidence>
<organism evidence="15 16">
    <name type="scientific">Tieghemiomyces parasiticus</name>
    <dbReference type="NCBI Taxonomy" id="78921"/>
    <lineage>
        <taxon>Eukaryota</taxon>
        <taxon>Fungi</taxon>
        <taxon>Fungi incertae sedis</taxon>
        <taxon>Zoopagomycota</taxon>
        <taxon>Kickxellomycotina</taxon>
        <taxon>Dimargaritomycetes</taxon>
        <taxon>Dimargaritales</taxon>
        <taxon>Dimargaritaceae</taxon>
        <taxon>Tieghemiomyces</taxon>
    </lineage>
</organism>
<comment type="pathway">
    <text evidence="2 13">Amino-acid biosynthesis; L-tryptophan biosynthesis; L-tryptophan from chorismate: step 5/5.</text>
</comment>
<dbReference type="AlphaFoldDB" id="A0A9W8A5I8"/>
<evidence type="ECO:0000256" key="11">
    <source>
        <dbReference type="ARBA" id="ARBA00023239"/>
    </source>
</evidence>
<evidence type="ECO:0000256" key="2">
    <source>
        <dbReference type="ARBA" id="ARBA00004733"/>
    </source>
</evidence>
<feature type="domain" description="Tryptophan synthase beta chain-like PALP" evidence="14">
    <location>
        <begin position="349"/>
        <end position="672"/>
    </location>
</feature>
<accession>A0A9W8A5I8</accession>
<evidence type="ECO:0000256" key="12">
    <source>
        <dbReference type="ARBA" id="ARBA00049047"/>
    </source>
</evidence>
<dbReference type="InterPro" id="IPR013785">
    <property type="entry name" value="Aldolase_TIM"/>
</dbReference>
<keyword evidence="11 13" id="KW-0456">Lyase</keyword>
<dbReference type="Gene3D" id="3.20.20.70">
    <property type="entry name" value="Aldolase class I"/>
    <property type="match status" value="1"/>
</dbReference>
<comment type="cofactor">
    <cofactor evidence="1 13">
        <name>pyridoxal 5'-phosphate</name>
        <dbReference type="ChEBI" id="CHEBI:597326"/>
    </cofactor>
</comment>
<dbReference type="FunFam" id="3.40.50.1100:FF:000004">
    <property type="entry name" value="Tryptophan synthase beta chain"/>
    <property type="match status" value="1"/>
</dbReference>
<name>A0A9W8A5I8_9FUNG</name>
<evidence type="ECO:0000256" key="4">
    <source>
        <dbReference type="ARBA" id="ARBA00006095"/>
    </source>
</evidence>
<dbReference type="SUPFAM" id="SSF53686">
    <property type="entry name" value="Tryptophan synthase beta subunit-like PLP-dependent enzymes"/>
    <property type="match status" value="1"/>
</dbReference>
<evidence type="ECO:0000313" key="16">
    <source>
        <dbReference type="Proteomes" id="UP001150569"/>
    </source>
</evidence>
<reference evidence="15" key="1">
    <citation type="submission" date="2022-07" db="EMBL/GenBank/DDBJ databases">
        <title>Phylogenomic reconstructions and comparative analyses of Kickxellomycotina fungi.</title>
        <authorList>
            <person name="Reynolds N.K."/>
            <person name="Stajich J.E."/>
            <person name="Barry K."/>
            <person name="Grigoriev I.V."/>
            <person name="Crous P."/>
            <person name="Smith M.E."/>
        </authorList>
    </citation>
    <scope>NUCLEOTIDE SEQUENCE</scope>
    <source>
        <strain evidence="15">RSA 861</strain>
    </source>
</reference>
<dbReference type="SUPFAM" id="SSF51366">
    <property type="entry name" value="Ribulose-phoshate binding barrel"/>
    <property type="match status" value="1"/>
</dbReference>
<dbReference type="Gene3D" id="3.40.50.1100">
    <property type="match status" value="2"/>
</dbReference>
<evidence type="ECO:0000256" key="10">
    <source>
        <dbReference type="ARBA" id="ARBA00023141"/>
    </source>
</evidence>
<dbReference type="InterPro" id="IPR006654">
    <property type="entry name" value="Trp_synth_beta"/>
</dbReference>
<dbReference type="Proteomes" id="UP001150569">
    <property type="component" value="Unassembled WGS sequence"/>
</dbReference>
<comment type="catalytic activity">
    <reaction evidence="12 13">
        <text>(1S,2R)-1-C-(indol-3-yl)glycerol 3-phosphate + L-serine = D-glyceraldehyde 3-phosphate + L-tryptophan + H2O</text>
        <dbReference type="Rhea" id="RHEA:10532"/>
        <dbReference type="ChEBI" id="CHEBI:15377"/>
        <dbReference type="ChEBI" id="CHEBI:33384"/>
        <dbReference type="ChEBI" id="CHEBI:57912"/>
        <dbReference type="ChEBI" id="CHEBI:58866"/>
        <dbReference type="ChEBI" id="CHEBI:59776"/>
        <dbReference type="EC" id="4.2.1.20"/>
    </reaction>
</comment>
<dbReference type="HAMAP" id="MF_00133">
    <property type="entry name" value="Trp_synth_beta"/>
    <property type="match status" value="1"/>
</dbReference>
<evidence type="ECO:0000256" key="8">
    <source>
        <dbReference type="ARBA" id="ARBA00022822"/>
    </source>
</evidence>
<dbReference type="EC" id="4.2.1.20" evidence="5 13"/>
<evidence type="ECO:0000256" key="9">
    <source>
        <dbReference type="ARBA" id="ARBA00022898"/>
    </source>
</evidence>